<keyword evidence="1" id="KW-0472">Membrane</keyword>
<protein>
    <submittedName>
        <fullName evidence="2">Uncharacterized protein</fullName>
    </submittedName>
</protein>
<reference evidence="3" key="1">
    <citation type="journal article" date="2019" name="Int. J. Syst. Evol. Microbiol.">
        <title>The Global Catalogue of Microorganisms (GCM) 10K type strain sequencing project: providing services to taxonomists for standard genome sequencing and annotation.</title>
        <authorList>
            <consortium name="The Broad Institute Genomics Platform"/>
            <consortium name="The Broad Institute Genome Sequencing Center for Infectious Disease"/>
            <person name="Wu L."/>
            <person name="Ma J."/>
        </authorList>
    </citation>
    <scope>NUCLEOTIDE SEQUENCE [LARGE SCALE GENOMIC DNA]</scope>
    <source>
        <strain evidence="3">JCM 10083</strain>
    </source>
</reference>
<dbReference type="EMBL" id="JBHTEE010000001">
    <property type="protein sequence ID" value="MFC7599943.1"/>
    <property type="molecule type" value="Genomic_DNA"/>
</dbReference>
<feature type="transmembrane region" description="Helical" evidence="1">
    <location>
        <begin position="48"/>
        <end position="70"/>
    </location>
</feature>
<dbReference type="InterPro" id="IPR045428">
    <property type="entry name" value="EACC1"/>
</dbReference>
<evidence type="ECO:0000313" key="3">
    <source>
        <dbReference type="Proteomes" id="UP001596514"/>
    </source>
</evidence>
<evidence type="ECO:0000256" key="1">
    <source>
        <dbReference type="SAM" id="Phobius"/>
    </source>
</evidence>
<name>A0ABW2SV23_9ACTN</name>
<accession>A0ABW2SV23</accession>
<dbReference type="Pfam" id="PF19953">
    <property type="entry name" value="EACC1"/>
    <property type="match status" value="1"/>
</dbReference>
<keyword evidence="3" id="KW-1185">Reference proteome</keyword>
<sequence>MEIIASADDVEELHSLRGWLDEDPGLARSVRTVHGEAPSGTLSGGLPVLLQLALAPGMAAGVAMVITTWIRNRKRSVTVSLKRANGEEFTLTAETVRGMDAARLEQLVGELAGWMGSQDATPAVTQADDSAPR</sequence>
<gene>
    <name evidence="2" type="ORF">ACFQVD_07470</name>
</gene>
<proteinExistence type="predicted"/>
<evidence type="ECO:0000313" key="2">
    <source>
        <dbReference type="EMBL" id="MFC7599943.1"/>
    </source>
</evidence>
<organism evidence="2 3">
    <name type="scientific">Streptosporangium amethystogenes subsp. fukuiense</name>
    <dbReference type="NCBI Taxonomy" id="698418"/>
    <lineage>
        <taxon>Bacteria</taxon>
        <taxon>Bacillati</taxon>
        <taxon>Actinomycetota</taxon>
        <taxon>Actinomycetes</taxon>
        <taxon>Streptosporangiales</taxon>
        <taxon>Streptosporangiaceae</taxon>
        <taxon>Streptosporangium</taxon>
    </lineage>
</organism>
<keyword evidence="1" id="KW-0812">Transmembrane</keyword>
<comment type="caution">
    <text evidence="2">The sequence shown here is derived from an EMBL/GenBank/DDBJ whole genome shotgun (WGS) entry which is preliminary data.</text>
</comment>
<keyword evidence="1" id="KW-1133">Transmembrane helix</keyword>
<dbReference type="Proteomes" id="UP001596514">
    <property type="component" value="Unassembled WGS sequence"/>
</dbReference>
<dbReference type="RefSeq" id="WP_343967146.1">
    <property type="nucleotide sequence ID" value="NZ_BAAAGK010000055.1"/>
</dbReference>